<sequence length="1010" mass="111254">MVNKYNALILNLVSVLFLFLSIIQLSIGQGATPTADVDNSIDQCGTVFFEKKQAQAMGYFGTRQYFESWVDTKGVEMKQNAQGNRTLANEKRRLPVVVHVIHHGEAIGVGANISEAQILDQIRILNEDFQMQNPDFAANTPSEFLDVAANAGIEFVLAKQDPQGMSSSGINRVLGPKETYGLNDAALIGQLASWDPEEYINIWVLPLTPPTIGFAGFPVSNELEGLNNPSPTPETDGVTIDYNYFGSIGTAVQNSRGRTATHEMGHFFGLRHIWGDGGCEVDDYVTDTPLQSQSNNTCIVTPRFTCDSRDMVENFMDYTPDRCMSLFTEGQVERMDVILNFSPRRASLPTSRALFEPQLFDSDIELLEIVSPSVYICDYSFTPIIEVVNKGKDPVNKVRASIKANGLELETKDFDVSIAPGETLELEFDVVTLNAESTVFTAEVLLVNGFEDDDTSNNRRSVTTALPVSQTLPYAYPGHVEASGWEYINGDQGFTWTPVNLQLDNARQEAFLLNGFDYNGQGELDYLVSPVFDLSGIPNPQLSFDLAYSPFSNSAFTETLIVAVSTDCGNTFNLLTAPYNKSGATLATLGGSLNEFFPSSEQQFRKELVNLSAYAGQDNVRIAFVSINGYGNNIYLKNIAINTEETYRYQLGINEVTQPLPVVNGDQILDKLSIDNTGNLPVSSFYVSNSINGLVNESSLFNAITLDANASTSVDLANGFDPGLNEVVYQVSSPNFDQNFGAGDELTSYFIQDDSKILVPWRQDFDSGLGDWISINPENDFSSWQLNPSSGGNSSNQMVLDDMVSNNSYWLVSPEFSLAETGRAGLFFDWGGTGFSSGSQTSFSLIVSKDGGQTGQSLWEMSGEALNKDIDASDDPTLGTFVNLNDFAREEKVRLYFKVNNLNDSDALLFLDNISLYLSDDPDPVVPELNQSLVYPNPAIDNFHISFNLENYQDVKIEFFSLAGQKAYDVSFPNTLNQTYTFGKMHLGTGLFVVKITGENFMLTKKLVVY</sequence>
<evidence type="ECO:0000256" key="2">
    <source>
        <dbReference type="ARBA" id="ARBA00022670"/>
    </source>
</evidence>
<dbReference type="PANTHER" id="PTHR47466:SF1">
    <property type="entry name" value="METALLOPROTEASE MEP1 (AFU_ORTHOLOGUE AFUA_1G07730)-RELATED"/>
    <property type="match status" value="1"/>
</dbReference>
<evidence type="ECO:0000256" key="1">
    <source>
        <dbReference type="ARBA" id="ARBA00008721"/>
    </source>
</evidence>
<dbReference type="InterPro" id="IPR026444">
    <property type="entry name" value="Secre_tail"/>
</dbReference>
<dbReference type="STRING" id="320787.CA2015_3331"/>
<dbReference type="GO" id="GO:0006508">
    <property type="term" value="P:proteolysis"/>
    <property type="evidence" value="ECO:0007669"/>
    <property type="project" value="UniProtKB-KW"/>
</dbReference>
<dbReference type="Pfam" id="PF05572">
    <property type="entry name" value="Peptidase_M43"/>
    <property type="match status" value="1"/>
</dbReference>
<reference evidence="11 12" key="1">
    <citation type="submission" date="2015-07" db="EMBL/GenBank/DDBJ databases">
        <authorList>
            <person name="Kim K.M."/>
        </authorList>
    </citation>
    <scope>NUCLEOTIDE SEQUENCE [LARGE SCALE GENOMIC DNA]</scope>
    <source>
        <strain evidence="11 12">KCTC 12363</strain>
    </source>
</reference>
<evidence type="ECO:0000256" key="5">
    <source>
        <dbReference type="ARBA" id="ARBA00022801"/>
    </source>
</evidence>
<dbReference type="KEGG" id="camu:CA2015_3331"/>
<dbReference type="EMBL" id="CP012040">
    <property type="protein sequence ID" value="AKP52721.1"/>
    <property type="molecule type" value="Genomic_DNA"/>
</dbReference>
<dbReference type="Proteomes" id="UP000036520">
    <property type="component" value="Chromosome"/>
</dbReference>
<evidence type="ECO:0000256" key="6">
    <source>
        <dbReference type="ARBA" id="ARBA00022833"/>
    </source>
</evidence>
<dbReference type="GO" id="GO:0046872">
    <property type="term" value="F:metal ion binding"/>
    <property type="evidence" value="ECO:0007669"/>
    <property type="project" value="UniProtKB-KW"/>
</dbReference>
<comment type="similarity">
    <text evidence="1">Belongs to the peptidase M43B family.</text>
</comment>
<dbReference type="CDD" id="cd04275">
    <property type="entry name" value="ZnMc_pappalysin_like"/>
    <property type="match status" value="1"/>
</dbReference>
<dbReference type="PANTHER" id="PTHR47466">
    <property type="match status" value="1"/>
</dbReference>
<dbReference type="NCBIfam" id="TIGR04183">
    <property type="entry name" value="Por_Secre_tail"/>
    <property type="match status" value="1"/>
</dbReference>
<organism evidence="11 12">
    <name type="scientific">Cyclobacterium amurskyense</name>
    <dbReference type="NCBI Taxonomy" id="320787"/>
    <lineage>
        <taxon>Bacteria</taxon>
        <taxon>Pseudomonadati</taxon>
        <taxon>Bacteroidota</taxon>
        <taxon>Cytophagia</taxon>
        <taxon>Cytophagales</taxon>
        <taxon>Cyclobacteriaceae</taxon>
        <taxon>Cyclobacterium</taxon>
    </lineage>
</organism>
<evidence type="ECO:0000256" key="8">
    <source>
        <dbReference type="ARBA" id="ARBA00023157"/>
    </source>
</evidence>
<dbReference type="Gene3D" id="2.60.120.260">
    <property type="entry name" value="Galactose-binding domain-like"/>
    <property type="match status" value="1"/>
</dbReference>
<feature type="domain" description="Secretion system C-terminal sorting" evidence="10">
    <location>
        <begin position="934"/>
        <end position="1009"/>
    </location>
</feature>
<dbReference type="PATRIC" id="fig|320787.5.peg.3638"/>
<dbReference type="InterPro" id="IPR024079">
    <property type="entry name" value="MetalloPept_cat_dom_sf"/>
</dbReference>
<keyword evidence="2" id="KW-0645">Protease</keyword>
<feature type="domain" description="Peptidase M43 pregnancy-associated plasma-A" evidence="9">
    <location>
        <begin position="193"/>
        <end position="339"/>
    </location>
</feature>
<evidence type="ECO:0000256" key="7">
    <source>
        <dbReference type="ARBA" id="ARBA00023049"/>
    </source>
</evidence>
<evidence type="ECO:0000256" key="4">
    <source>
        <dbReference type="ARBA" id="ARBA00022729"/>
    </source>
</evidence>
<dbReference type="GO" id="GO:0008237">
    <property type="term" value="F:metallopeptidase activity"/>
    <property type="evidence" value="ECO:0007669"/>
    <property type="project" value="UniProtKB-KW"/>
</dbReference>
<dbReference type="InterPro" id="IPR013783">
    <property type="entry name" value="Ig-like_fold"/>
</dbReference>
<dbReference type="OrthoDB" id="6278496at2"/>
<proteinExistence type="inferred from homology"/>
<accession>A0A0H4PE25</accession>
<protein>
    <submittedName>
        <fullName evidence="11">Ulilysin</fullName>
    </submittedName>
</protein>
<dbReference type="NCBIfam" id="NF038128">
    <property type="entry name" value="choice_anch_J"/>
    <property type="match status" value="1"/>
</dbReference>
<evidence type="ECO:0000259" key="9">
    <source>
        <dbReference type="Pfam" id="PF05572"/>
    </source>
</evidence>
<dbReference type="Gene3D" id="3.40.390.10">
    <property type="entry name" value="Collagenase (Catalytic Domain)"/>
    <property type="match status" value="1"/>
</dbReference>
<dbReference type="InterPro" id="IPR008754">
    <property type="entry name" value="Peptidase_M43"/>
</dbReference>
<keyword evidence="5" id="KW-0378">Hydrolase</keyword>
<evidence type="ECO:0000313" key="12">
    <source>
        <dbReference type="Proteomes" id="UP000036520"/>
    </source>
</evidence>
<dbReference type="AlphaFoldDB" id="A0A0H4PE25"/>
<dbReference type="Pfam" id="PF18962">
    <property type="entry name" value="Por_Secre_tail"/>
    <property type="match status" value="1"/>
</dbReference>
<evidence type="ECO:0000313" key="11">
    <source>
        <dbReference type="EMBL" id="AKP52721.1"/>
    </source>
</evidence>
<keyword evidence="8" id="KW-1015">Disulfide bond</keyword>
<dbReference type="RefSeq" id="WP_048642909.1">
    <property type="nucleotide sequence ID" value="NZ_CP012040.1"/>
</dbReference>
<dbReference type="SUPFAM" id="SSF55486">
    <property type="entry name" value="Metalloproteases ('zincins'), catalytic domain"/>
    <property type="match status" value="1"/>
</dbReference>
<evidence type="ECO:0000256" key="3">
    <source>
        <dbReference type="ARBA" id="ARBA00022723"/>
    </source>
</evidence>
<gene>
    <name evidence="11" type="ORF">CA2015_3331</name>
</gene>
<keyword evidence="6" id="KW-0862">Zinc</keyword>
<dbReference type="Gene3D" id="2.60.40.10">
    <property type="entry name" value="Immunoglobulins"/>
    <property type="match status" value="1"/>
</dbReference>
<name>A0A0H4PE25_9BACT</name>
<keyword evidence="12" id="KW-1185">Reference proteome</keyword>
<keyword evidence="3" id="KW-0479">Metal-binding</keyword>
<keyword evidence="7" id="KW-0482">Metalloprotease</keyword>
<keyword evidence="4" id="KW-0732">Signal</keyword>
<evidence type="ECO:0000259" key="10">
    <source>
        <dbReference type="Pfam" id="PF18962"/>
    </source>
</evidence>